<sequence>MFGTGRNARIVRVAEVGHVAVEQRVQPQFPRVINGRNANAQQEQLLLRKACKPSNGDVQRPGNSVLPVLPLGNARGKVQSPRHLLCGIAPGRGKLPPRPDFYALCVRQVDQHLFAVWKSIQTLAIADFFLLVESVDIRPANGTHAALYAFFQAAPYAEVAVCAVEQRFVARQRFVAVPFCCKLQFVQTRILLDQAGTQSGKDIFFNLRIQSCALSAQNYSFTAPETMPDTICFWNSSTIISVGITTTTVAAVISPQRIENCVLSALIATGTV</sequence>
<dbReference type="AlphaFoldDB" id="A0A644Y0N1"/>
<dbReference type="EMBL" id="VSSQ01003619">
    <property type="protein sequence ID" value="MPM21588.1"/>
    <property type="molecule type" value="Genomic_DNA"/>
</dbReference>
<reference evidence="1" key="1">
    <citation type="submission" date="2019-08" db="EMBL/GenBank/DDBJ databases">
        <authorList>
            <person name="Kucharzyk K."/>
            <person name="Murdoch R.W."/>
            <person name="Higgins S."/>
            <person name="Loffler F."/>
        </authorList>
    </citation>
    <scope>NUCLEOTIDE SEQUENCE</scope>
</reference>
<gene>
    <name evidence="1" type="ORF">SDC9_68032</name>
</gene>
<protein>
    <submittedName>
        <fullName evidence="1">Uncharacterized protein</fullName>
    </submittedName>
</protein>
<organism evidence="1">
    <name type="scientific">bioreactor metagenome</name>
    <dbReference type="NCBI Taxonomy" id="1076179"/>
    <lineage>
        <taxon>unclassified sequences</taxon>
        <taxon>metagenomes</taxon>
        <taxon>ecological metagenomes</taxon>
    </lineage>
</organism>
<comment type="caution">
    <text evidence="1">The sequence shown here is derived from an EMBL/GenBank/DDBJ whole genome shotgun (WGS) entry which is preliminary data.</text>
</comment>
<accession>A0A644Y0N1</accession>
<name>A0A644Y0N1_9ZZZZ</name>
<proteinExistence type="predicted"/>
<evidence type="ECO:0000313" key="1">
    <source>
        <dbReference type="EMBL" id="MPM21588.1"/>
    </source>
</evidence>